<organism evidence="4 5">
    <name type="scientific">Paucilactobacillus nenjiangensis</name>
    <dbReference type="NCBI Taxonomy" id="1296540"/>
    <lineage>
        <taxon>Bacteria</taxon>
        <taxon>Bacillati</taxon>
        <taxon>Bacillota</taxon>
        <taxon>Bacilli</taxon>
        <taxon>Lactobacillales</taxon>
        <taxon>Lactobacillaceae</taxon>
        <taxon>Paucilactobacillus</taxon>
    </lineage>
</organism>
<dbReference type="Pfam" id="PF13333">
    <property type="entry name" value="rve_2"/>
    <property type="match status" value="1"/>
</dbReference>
<feature type="region of interest" description="Disordered" evidence="2">
    <location>
        <begin position="1"/>
        <end position="24"/>
    </location>
</feature>
<dbReference type="InterPro" id="IPR012337">
    <property type="entry name" value="RNaseH-like_sf"/>
</dbReference>
<reference evidence="4 5" key="1">
    <citation type="submission" date="2019-09" db="EMBL/GenBank/DDBJ databases">
        <title>Complete Genome Sequence of Lactobacillus nenjiangensis SH-Y15, isolated from sauerkraut.</title>
        <authorList>
            <person name="Yang H."/>
        </authorList>
    </citation>
    <scope>NUCLEOTIDE SEQUENCE [LARGE SCALE GENOMIC DNA]</scope>
    <source>
        <strain evidence="4 5">SH-Y15</strain>
    </source>
</reference>
<dbReference type="PANTHER" id="PTHR46889">
    <property type="entry name" value="TRANSPOSASE INSF FOR INSERTION SEQUENCE IS3B-RELATED"/>
    <property type="match status" value="1"/>
</dbReference>
<dbReference type="GO" id="GO:0003676">
    <property type="term" value="F:nucleic acid binding"/>
    <property type="evidence" value="ECO:0007669"/>
    <property type="project" value="InterPro"/>
</dbReference>
<dbReference type="NCBIfam" id="NF033516">
    <property type="entry name" value="transpos_IS3"/>
    <property type="match status" value="1"/>
</dbReference>
<dbReference type="InterPro" id="IPR048020">
    <property type="entry name" value="Transpos_IS3"/>
</dbReference>
<gene>
    <name evidence="4" type="ORF">F0161_10090</name>
</gene>
<dbReference type="InterPro" id="IPR050900">
    <property type="entry name" value="Transposase_IS3/IS150/IS904"/>
</dbReference>
<dbReference type="SUPFAM" id="SSF53098">
    <property type="entry name" value="Ribonuclease H-like"/>
    <property type="match status" value="1"/>
</dbReference>
<evidence type="ECO:0000313" key="5">
    <source>
        <dbReference type="Proteomes" id="UP000325295"/>
    </source>
</evidence>
<dbReference type="InterPro" id="IPR001584">
    <property type="entry name" value="Integrase_cat-core"/>
</dbReference>
<dbReference type="PANTHER" id="PTHR46889:SF5">
    <property type="entry name" value="INTEGRASE PROTEIN"/>
    <property type="match status" value="1"/>
</dbReference>
<name>A0A5P1X5K9_9LACO</name>
<dbReference type="PROSITE" id="PS50994">
    <property type="entry name" value="INTEGRASE"/>
    <property type="match status" value="1"/>
</dbReference>
<dbReference type="Pfam" id="PF13276">
    <property type="entry name" value="HTH_21"/>
    <property type="match status" value="1"/>
</dbReference>
<dbReference type="GO" id="GO:0015074">
    <property type="term" value="P:DNA integration"/>
    <property type="evidence" value="ECO:0007669"/>
    <property type="project" value="InterPro"/>
</dbReference>
<evidence type="ECO:0000256" key="2">
    <source>
        <dbReference type="SAM" id="MobiDB-lite"/>
    </source>
</evidence>
<protein>
    <submittedName>
        <fullName evidence="4">IS3 family transposase</fullName>
    </submittedName>
</protein>
<dbReference type="OrthoDB" id="9781005at2"/>
<feature type="compositionally biased region" description="Basic residues" evidence="2">
    <location>
        <begin position="1"/>
        <end position="15"/>
    </location>
</feature>
<evidence type="ECO:0000259" key="3">
    <source>
        <dbReference type="PROSITE" id="PS50994"/>
    </source>
</evidence>
<keyword evidence="5" id="KW-1185">Reference proteome</keyword>
<accession>A0A5P1X5K9</accession>
<dbReference type="Proteomes" id="UP000325295">
    <property type="component" value="Chromosome"/>
</dbReference>
<dbReference type="AlphaFoldDB" id="A0A5P1X5K9"/>
<comment type="function">
    <text evidence="1">Involved in the transposition of the insertion sequence.</text>
</comment>
<feature type="domain" description="Integrase catalytic" evidence="3">
    <location>
        <begin position="158"/>
        <end position="323"/>
    </location>
</feature>
<sequence length="327" mass="37728">MRLNGGRRSKKTSGNRKKECRSDEQYQTIQQLAQEMNPDSAKPYGISTACRALDISRAAYYKWLNRKPTIHQLDNQAILEYIIELEENNHYIFGVKRLVTYINVETPYHVSHGRVRRIMRKGHIRASIRVAKHDRRAEKKEYLLANKLYTVDAGHAFHPVRPNLVMVTDCSELTYGIKNEKKLRLSAVKDLYDHSIIAWRVAPTETAQLVTDTIKLALKNNNGIKPKTMHSDQGSAYTGGEYNTFLAGEGIIHSMSRPGTPGDNSPMESFWSHLKTERFAFEQALSEVEMMKQIEDAIHWYNYERRQETLNGMTPMEYRNHAVKEIA</sequence>
<dbReference type="KEGG" id="lnn:F0161_10090"/>
<dbReference type="Pfam" id="PF00665">
    <property type="entry name" value="rve"/>
    <property type="match status" value="1"/>
</dbReference>
<proteinExistence type="predicted"/>
<dbReference type="InterPro" id="IPR025948">
    <property type="entry name" value="HTH-like_dom"/>
</dbReference>
<evidence type="ECO:0000313" key="4">
    <source>
        <dbReference type="EMBL" id="QER68154.1"/>
    </source>
</evidence>
<dbReference type="EMBL" id="CP043939">
    <property type="protein sequence ID" value="QER68154.1"/>
    <property type="molecule type" value="Genomic_DNA"/>
</dbReference>
<evidence type="ECO:0000256" key="1">
    <source>
        <dbReference type="ARBA" id="ARBA00002286"/>
    </source>
</evidence>
<dbReference type="Gene3D" id="3.30.420.10">
    <property type="entry name" value="Ribonuclease H-like superfamily/Ribonuclease H"/>
    <property type="match status" value="1"/>
</dbReference>
<dbReference type="InterPro" id="IPR036397">
    <property type="entry name" value="RNaseH_sf"/>
</dbReference>